<reference evidence="3 4" key="1">
    <citation type="submission" date="2021-04" db="EMBL/GenBank/DDBJ databases">
        <title>Genomics, taxonomy and metabolism of representatives of sulfur bacteria of the genus Thiothrix: Thiothrix fructosivorans QT, Thiothrix unzii A1T and three new species, Thiothrix subterranea sp. nov., Thiothrix litoralis sp. nov. and 'Candidatus Thiothrix anitrata' sp. nov.</title>
        <authorList>
            <person name="Ravin N.V."/>
            <person name="Smolyakov D."/>
            <person name="Rudenko T.S."/>
            <person name="Mardanov A.V."/>
            <person name="Beletsky A.V."/>
            <person name="Markov N.D."/>
            <person name="Fomenkov A.I."/>
            <person name="Roberts R.J."/>
            <person name="Karnachuk O.V."/>
            <person name="Novikov A."/>
            <person name="Grabovich M.Y."/>
        </authorList>
    </citation>
    <scope>NUCLEOTIDE SEQUENCE [LARGE SCALE GENOMIC DNA]</scope>
    <source>
        <strain evidence="3 4">A52</strain>
    </source>
</reference>
<evidence type="ECO:0000313" key="3">
    <source>
        <dbReference type="EMBL" id="QTR51571.1"/>
    </source>
</evidence>
<gene>
    <name evidence="3" type="ORF">J8380_08540</name>
</gene>
<sequence>MVMRRLKSIPLYVLIPLLVFVLALGVFINQKLMSDVVQASVDETIRAMIPGTDIQAINPTPLDGVYEVVAGQNIFYMQPGKPYLLVGHLFDLSTAEDLTQLKKNQRIQPNNPTTTETTP</sequence>
<dbReference type="InterPro" id="IPR009094">
    <property type="entry name" value="DiS-bond_isomerase_DsbC/G_N_sf"/>
</dbReference>
<dbReference type="EMBL" id="CP072800">
    <property type="protein sequence ID" value="QTR51571.1"/>
    <property type="molecule type" value="Genomic_DNA"/>
</dbReference>
<dbReference type="Pfam" id="PF10411">
    <property type="entry name" value="DsbC_N"/>
    <property type="match status" value="1"/>
</dbReference>
<dbReference type="InterPro" id="IPR018950">
    <property type="entry name" value="DiS-bond_isomerase_DsbC/G_N"/>
</dbReference>
<feature type="transmembrane region" description="Helical" evidence="1">
    <location>
        <begin position="9"/>
        <end position="28"/>
    </location>
</feature>
<keyword evidence="1" id="KW-0472">Membrane</keyword>
<proteinExistence type="predicted"/>
<organism evidence="3 4">
    <name type="scientific">Candidatus Thiothrix anitrata</name>
    <dbReference type="NCBI Taxonomy" id="2823902"/>
    <lineage>
        <taxon>Bacteria</taxon>
        <taxon>Pseudomonadati</taxon>
        <taxon>Pseudomonadota</taxon>
        <taxon>Gammaproteobacteria</taxon>
        <taxon>Thiotrichales</taxon>
        <taxon>Thiotrichaceae</taxon>
        <taxon>Thiothrix</taxon>
    </lineage>
</organism>
<keyword evidence="4" id="KW-1185">Reference proteome</keyword>
<keyword evidence="1" id="KW-1133">Transmembrane helix</keyword>
<dbReference type="Proteomes" id="UP000672027">
    <property type="component" value="Chromosome"/>
</dbReference>
<feature type="domain" description="Disulphide bond isomerase DsbC/G N-terminal" evidence="2">
    <location>
        <begin position="38"/>
        <end position="100"/>
    </location>
</feature>
<protein>
    <recommendedName>
        <fullName evidence="2">Disulphide bond isomerase DsbC/G N-terminal domain-containing protein</fullName>
    </recommendedName>
</protein>
<name>A0ABX7X8K5_9GAMM</name>
<dbReference type="SUPFAM" id="SSF54423">
    <property type="entry name" value="DsbC/DsbG N-terminal domain-like"/>
    <property type="match status" value="1"/>
</dbReference>
<dbReference type="RefSeq" id="WP_210230129.1">
    <property type="nucleotide sequence ID" value="NZ_CP072800.1"/>
</dbReference>
<evidence type="ECO:0000256" key="1">
    <source>
        <dbReference type="SAM" id="Phobius"/>
    </source>
</evidence>
<accession>A0ABX7X8K5</accession>
<dbReference type="Gene3D" id="3.10.450.70">
    <property type="entry name" value="Disulphide bond isomerase, DsbC/G, N-terminal"/>
    <property type="match status" value="1"/>
</dbReference>
<evidence type="ECO:0000313" key="4">
    <source>
        <dbReference type="Proteomes" id="UP000672027"/>
    </source>
</evidence>
<evidence type="ECO:0000259" key="2">
    <source>
        <dbReference type="Pfam" id="PF10411"/>
    </source>
</evidence>
<keyword evidence="1" id="KW-0812">Transmembrane</keyword>